<keyword evidence="11" id="KW-1185">Reference proteome</keyword>
<evidence type="ECO:0000256" key="3">
    <source>
        <dbReference type="ARBA" id="ARBA00022723"/>
    </source>
</evidence>
<dbReference type="InterPro" id="IPR037171">
    <property type="entry name" value="NagB/RpiA_transferase-like"/>
</dbReference>
<dbReference type="SUPFAM" id="SSF100950">
    <property type="entry name" value="NagB/RpiA/CoA transferase-like"/>
    <property type="match status" value="1"/>
</dbReference>
<dbReference type="Gene3D" id="1.10.1060.10">
    <property type="entry name" value="Alpha-helical ferredoxin"/>
    <property type="match status" value="1"/>
</dbReference>
<gene>
    <name evidence="10" type="ORF">FB460_0414</name>
</gene>
<evidence type="ECO:0000259" key="9">
    <source>
        <dbReference type="Pfam" id="PF13183"/>
    </source>
</evidence>
<name>A0A542ZQZ4_9ACTN</name>
<evidence type="ECO:0000256" key="1">
    <source>
        <dbReference type="ARBA" id="ARBA00022448"/>
    </source>
</evidence>
<dbReference type="InterPro" id="IPR004452">
    <property type="entry name" value="LutB/LldF"/>
</dbReference>
<dbReference type="InterPro" id="IPR017896">
    <property type="entry name" value="4Fe4S_Fe-S-bd"/>
</dbReference>
<dbReference type="InterPro" id="IPR003741">
    <property type="entry name" value="LUD_dom"/>
</dbReference>
<dbReference type="RefSeq" id="WP_142092448.1">
    <property type="nucleotide sequence ID" value="NZ_BAAAMD010000001.1"/>
</dbReference>
<dbReference type="Gene3D" id="3.40.50.10420">
    <property type="entry name" value="NagB/RpiA/CoA transferase-like"/>
    <property type="match status" value="1"/>
</dbReference>
<keyword evidence="2" id="KW-0004">4Fe-4S</keyword>
<evidence type="ECO:0000256" key="6">
    <source>
        <dbReference type="ARBA" id="ARBA00023004"/>
    </source>
</evidence>
<feature type="domain" description="4Fe-4S ferredoxin-type" evidence="9">
    <location>
        <begin position="332"/>
        <end position="401"/>
    </location>
</feature>
<dbReference type="GO" id="GO:0051539">
    <property type="term" value="F:4 iron, 4 sulfur cluster binding"/>
    <property type="evidence" value="ECO:0007669"/>
    <property type="project" value="UniProtKB-KW"/>
</dbReference>
<evidence type="ECO:0000313" key="10">
    <source>
        <dbReference type="EMBL" id="TQL62630.1"/>
    </source>
</evidence>
<evidence type="ECO:0000256" key="7">
    <source>
        <dbReference type="ARBA" id="ARBA00023014"/>
    </source>
</evidence>
<dbReference type="OrthoDB" id="9782337at2"/>
<dbReference type="GO" id="GO:0006089">
    <property type="term" value="P:lactate metabolic process"/>
    <property type="evidence" value="ECO:0007669"/>
    <property type="project" value="InterPro"/>
</dbReference>
<dbReference type="GO" id="GO:0046872">
    <property type="term" value="F:metal ion binding"/>
    <property type="evidence" value="ECO:0007669"/>
    <property type="project" value="UniProtKB-KW"/>
</dbReference>
<accession>A0A542ZQZ4</accession>
<organism evidence="10 11">
    <name type="scientific">Propioniferax innocua</name>
    <dbReference type="NCBI Taxonomy" id="1753"/>
    <lineage>
        <taxon>Bacteria</taxon>
        <taxon>Bacillati</taxon>
        <taxon>Actinomycetota</taxon>
        <taxon>Actinomycetes</taxon>
        <taxon>Propionibacteriales</taxon>
        <taxon>Propionibacteriaceae</taxon>
        <taxon>Propioniferax</taxon>
    </lineage>
</organism>
<dbReference type="PANTHER" id="PTHR47153">
    <property type="entry name" value="LACTATE UTILIZATION PROTEIN B"/>
    <property type="match status" value="1"/>
</dbReference>
<dbReference type="NCBIfam" id="TIGR00273">
    <property type="entry name" value="LutB/LldF family L-lactate oxidation iron-sulfur protein"/>
    <property type="match status" value="1"/>
</dbReference>
<proteinExistence type="predicted"/>
<dbReference type="InterPro" id="IPR009051">
    <property type="entry name" value="Helical_ferredxn"/>
</dbReference>
<dbReference type="EMBL" id="VFOR01000001">
    <property type="protein sequence ID" value="TQL62630.1"/>
    <property type="molecule type" value="Genomic_DNA"/>
</dbReference>
<dbReference type="InterPro" id="IPR024185">
    <property type="entry name" value="FTHF_cligase-like_sf"/>
</dbReference>
<dbReference type="InterPro" id="IPR017900">
    <property type="entry name" value="4Fe4S_Fe_S_CS"/>
</dbReference>
<feature type="domain" description="LUD" evidence="8">
    <location>
        <begin position="90"/>
        <end position="316"/>
    </location>
</feature>
<keyword evidence="4" id="KW-0677">Repeat</keyword>
<protein>
    <submittedName>
        <fullName evidence="10">L-lactate dehydrogenase complex protein LldF</fullName>
    </submittedName>
</protein>
<keyword evidence="6" id="KW-0408">Iron</keyword>
<evidence type="ECO:0000256" key="5">
    <source>
        <dbReference type="ARBA" id="ARBA00022982"/>
    </source>
</evidence>
<dbReference type="PROSITE" id="PS00198">
    <property type="entry name" value="4FE4S_FER_1"/>
    <property type="match status" value="1"/>
</dbReference>
<dbReference type="PANTHER" id="PTHR47153:SF2">
    <property type="entry name" value="LACTATE UTILIZATION PROTEIN B"/>
    <property type="match status" value="1"/>
</dbReference>
<dbReference type="Proteomes" id="UP000316196">
    <property type="component" value="Unassembled WGS sequence"/>
</dbReference>
<dbReference type="Pfam" id="PF13183">
    <property type="entry name" value="Fer4_8"/>
    <property type="match status" value="1"/>
</dbReference>
<evidence type="ECO:0000313" key="11">
    <source>
        <dbReference type="Proteomes" id="UP000316196"/>
    </source>
</evidence>
<keyword evidence="7" id="KW-0411">Iron-sulfur</keyword>
<keyword evidence="3" id="KW-0479">Metal-binding</keyword>
<reference evidence="10 11" key="1">
    <citation type="submission" date="2019-06" db="EMBL/GenBank/DDBJ databases">
        <title>Sequencing the genomes of 1000 actinobacteria strains.</title>
        <authorList>
            <person name="Klenk H.-P."/>
        </authorList>
    </citation>
    <scope>NUCLEOTIDE SEQUENCE [LARGE SCALE GENOMIC DNA]</scope>
    <source>
        <strain evidence="10 11">DSM 8251</strain>
    </source>
</reference>
<dbReference type="Pfam" id="PF02589">
    <property type="entry name" value="LUD_dom"/>
    <property type="match status" value="1"/>
</dbReference>
<evidence type="ECO:0000259" key="8">
    <source>
        <dbReference type="Pfam" id="PF02589"/>
    </source>
</evidence>
<dbReference type="AlphaFoldDB" id="A0A542ZQZ4"/>
<evidence type="ECO:0000256" key="4">
    <source>
        <dbReference type="ARBA" id="ARBA00022737"/>
    </source>
</evidence>
<evidence type="ECO:0000256" key="2">
    <source>
        <dbReference type="ARBA" id="ARBA00022485"/>
    </source>
</evidence>
<sequence length="498" mass="55268">MTASDKTLTADKPRLTPKPGTWLGIPPFPEAVKTELQLSQQRKNLSHATHVIREKRVLRASEVENWEELRTAAEQIKDRVGRHLDKYLVQAEEAMTAAGVTVHWARDGEEANRIVSDIAKAKQIEEIVKIKSMVTQETDLNEHLEAEGIAAWETDLAELIVQLGHDLPSHILVPAIHRNRTEVRDIFTEEMGRYGAPAPEGLSNEPTELTNAARAHLREKFLRAKMAVSGGNFIVAETGTLVIVESEGNGRMCLTLPETLVSVVGIEKIVPTLDDLEVFLKLLPRSSTGERMNPYTSMWTGVRPGDGPQDLHVVLLDNGRSDVLADPVGRAALRCIRCSACLNICPVYERAGGHAYGSPYPGPIGAILNPQLRGLDSKVDQALPFASTLCGACNEVCPVKIPFTDILVHLRNKVVEHKTAKRPTIEQGLMKSTTWAMSSGSHLEKVHWGSRMAGRVFRERWLGPMPMPLASRWLQARDAEPPPSETFRAWWRTHREGK</sequence>
<dbReference type="SUPFAM" id="SSF54862">
    <property type="entry name" value="4Fe-4S ferredoxins"/>
    <property type="match status" value="1"/>
</dbReference>
<comment type="caution">
    <text evidence="10">The sequence shown here is derived from an EMBL/GenBank/DDBJ whole genome shotgun (WGS) entry which is preliminary data.</text>
</comment>
<keyword evidence="1" id="KW-0813">Transport</keyword>
<keyword evidence="5" id="KW-0249">Electron transport</keyword>